<dbReference type="RefSeq" id="WP_092868000.1">
    <property type="nucleotide sequence ID" value="NZ_FPCH01000002.1"/>
</dbReference>
<dbReference type="InterPro" id="IPR017842">
    <property type="entry name" value="Hopanoid_biosyn-assoc_HpnM"/>
</dbReference>
<evidence type="ECO:0000256" key="1">
    <source>
        <dbReference type="SAM" id="SignalP"/>
    </source>
</evidence>
<feature type="chain" id="PRO_5011494000" evidence="1">
    <location>
        <begin position="31"/>
        <end position="211"/>
    </location>
</feature>
<keyword evidence="3" id="KW-1185">Reference proteome</keyword>
<dbReference type="PANTHER" id="PTHR36573:SF1">
    <property type="entry name" value="INTERMEMBRANE PHOSPHOLIPID TRANSPORT SYSTEM BINDING PROTEIN MLAC"/>
    <property type="match status" value="1"/>
</dbReference>
<dbReference type="EMBL" id="FPCH01000002">
    <property type="protein sequence ID" value="SFV35244.1"/>
    <property type="molecule type" value="Genomic_DNA"/>
</dbReference>
<evidence type="ECO:0000313" key="2">
    <source>
        <dbReference type="EMBL" id="SFV35244.1"/>
    </source>
</evidence>
<reference evidence="3" key="1">
    <citation type="submission" date="2016-10" db="EMBL/GenBank/DDBJ databases">
        <authorList>
            <person name="Varghese N."/>
            <person name="Submissions S."/>
        </authorList>
    </citation>
    <scope>NUCLEOTIDE SEQUENCE [LARGE SCALE GENOMIC DNA]</scope>
    <source>
        <strain evidence="3">DSM 1565</strain>
    </source>
</reference>
<evidence type="ECO:0000313" key="3">
    <source>
        <dbReference type="Proteomes" id="UP000199423"/>
    </source>
</evidence>
<name>A0A1I7NKP6_9HYPH</name>
<accession>A0A1I7NKP6</accession>
<gene>
    <name evidence="2" type="ORF">SAMN04488557_2535</name>
</gene>
<sequence length="211" mass="22760">MVPARKLRVLGASIAALMTALLATPQFAHAQAADAPEKTINGLNAKLLDTMKQAQALGVQGRYDALAPVLAATYDIGSMSRVAVGRSWETFRPEQQAAVTEAFARMMIATYAKRFDGFSGETFEIAEITDRPPTDKMVKTRIVQSNGKPVAINYLMRKTGPQWKIVDVYLDGTISELASRRAEFTSILNAGGPDALIASLKKQGDKLLSGS</sequence>
<dbReference type="Pfam" id="PF05494">
    <property type="entry name" value="MlaC"/>
    <property type="match status" value="1"/>
</dbReference>
<dbReference type="InterPro" id="IPR042245">
    <property type="entry name" value="Tgt2/MlaC_sf"/>
</dbReference>
<proteinExistence type="predicted"/>
<dbReference type="InterPro" id="IPR008869">
    <property type="entry name" value="MlaC/ttg2D"/>
</dbReference>
<keyword evidence="1" id="KW-0732">Signal</keyword>
<dbReference type="PANTHER" id="PTHR36573">
    <property type="entry name" value="INTERMEMBRANE PHOSPHOLIPID TRANSPORT SYSTEM BINDING PROTEIN MLAC"/>
    <property type="match status" value="1"/>
</dbReference>
<dbReference type="Proteomes" id="UP000199423">
    <property type="component" value="Unassembled WGS sequence"/>
</dbReference>
<protein>
    <submittedName>
        <fullName evidence="2">Phospholipid transport system substrate-binding protein</fullName>
    </submittedName>
</protein>
<dbReference type="OrthoDB" id="7358716at2"/>
<organism evidence="2 3">
    <name type="scientific">Hyphomicrobium facile</name>
    <dbReference type="NCBI Taxonomy" id="51670"/>
    <lineage>
        <taxon>Bacteria</taxon>
        <taxon>Pseudomonadati</taxon>
        <taxon>Pseudomonadota</taxon>
        <taxon>Alphaproteobacteria</taxon>
        <taxon>Hyphomicrobiales</taxon>
        <taxon>Hyphomicrobiaceae</taxon>
        <taxon>Hyphomicrobium</taxon>
    </lineage>
</organism>
<feature type="signal peptide" evidence="1">
    <location>
        <begin position="1"/>
        <end position="30"/>
    </location>
</feature>
<dbReference type="NCBIfam" id="TIGR03481">
    <property type="entry name" value="HpnM"/>
    <property type="match status" value="1"/>
</dbReference>
<dbReference type="STRING" id="51670.SAMN04488557_2535"/>
<dbReference type="Gene3D" id="3.10.450.710">
    <property type="entry name" value="Tgt2/MlaC"/>
    <property type="match status" value="1"/>
</dbReference>
<dbReference type="AlphaFoldDB" id="A0A1I7NKP6"/>